<dbReference type="GO" id="GO:0016020">
    <property type="term" value="C:membrane"/>
    <property type="evidence" value="ECO:0007669"/>
    <property type="project" value="InterPro"/>
</dbReference>
<dbReference type="AlphaFoldDB" id="A0A1M6N6Z0"/>
<dbReference type="STRING" id="1121301.SAMN02745912_01606"/>
<keyword evidence="5 6" id="KW-0472">Membrane</keyword>
<keyword evidence="2" id="KW-1003">Cell membrane</keyword>
<evidence type="ECO:0000256" key="4">
    <source>
        <dbReference type="ARBA" id="ARBA00022989"/>
    </source>
</evidence>
<sequence>MTGYYPIIVLIASIFIIILAFFTTKIVSGGLNANITTNRNIRFIEKLPLGVDKSLVLIQLDEHYYLIFVGKNGAQLIDKLDSLQLKDVKIKNMKFSDILSNIKNLRYK</sequence>
<dbReference type="Proteomes" id="UP000184465">
    <property type="component" value="Unassembled WGS sequence"/>
</dbReference>
<organism evidence="7 8">
    <name type="scientific">Paramaledivibacter caminithermalis (strain DSM 15212 / CIP 107654 / DViRD3)</name>
    <name type="common">Clostridium caminithermale</name>
    <dbReference type="NCBI Taxonomy" id="1121301"/>
    <lineage>
        <taxon>Bacteria</taxon>
        <taxon>Bacillati</taxon>
        <taxon>Bacillota</taxon>
        <taxon>Clostridia</taxon>
        <taxon>Peptostreptococcales</taxon>
        <taxon>Caminicellaceae</taxon>
        <taxon>Paramaledivibacter</taxon>
    </lineage>
</organism>
<evidence type="ECO:0000313" key="7">
    <source>
        <dbReference type="EMBL" id="SHJ91478.1"/>
    </source>
</evidence>
<evidence type="ECO:0000256" key="6">
    <source>
        <dbReference type="SAM" id="Phobius"/>
    </source>
</evidence>
<dbReference type="OrthoDB" id="1953181at2"/>
<comment type="subcellular location">
    <subcellularLocation>
        <location evidence="1">Cell membrane</location>
    </subcellularLocation>
</comment>
<keyword evidence="4 6" id="KW-1133">Transmembrane helix</keyword>
<accession>A0A1M6N6Z0</accession>
<keyword evidence="7" id="KW-0282">Flagellum</keyword>
<keyword evidence="3 6" id="KW-0812">Transmembrane</keyword>
<dbReference type="RefSeq" id="WP_073148720.1">
    <property type="nucleotide sequence ID" value="NZ_FRAG01000015.1"/>
</dbReference>
<evidence type="ECO:0000256" key="2">
    <source>
        <dbReference type="ARBA" id="ARBA00022475"/>
    </source>
</evidence>
<dbReference type="Pfam" id="PF04347">
    <property type="entry name" value="FliO"/>
    <property type="match status" value="1"/>
</dbReference>
<feature type="transmembrane region" description="Helical" evidence="6">
    <location>
        <begin position="6"/>
        <end position="24"/>
    </location>
</feature>
<evidence type="ECO:0000313" key="8">
    <source>
        <dbReference type="Proteomes" id="UP000184465"/>
    </source>
</evidence>
<reference evidence="7 8" key="1">
    <citation type="submission" date="2016-11" db="EMBL/GenBank/DDBJ databases">
        <authorList>
            <person name="Jaros S."/>
            <person name="Januszkiewicz K."/>
            <person name="Wedrychowicz H."/>
        </authorList>
    </citation>
    <scope>NUCLEOTIDE SEQUENCE [LARGE SCALE GENOMIC DNA]</scope>
    <source>
        <strain evidence="7 8">DSM 15212</strain>
    </source>
</reference>
<dbReference type="EMBL" id="FRAG01000015">
    <property type="protein sequence ID" value="SHJ91478.1"/>
    <property type="molecule type" value="Genomic_DNA"/>
</dbReference>
<keyword evidence="7" id="KW-0969">Cilium</keyword>
<dbReference type="InterPro" id="IPR022781">
    <property type="entry name" value="Flagellar_biosynth_FliO"/>
</dbReference>
<evidence type="ECO:0000256" key="5">
    <source>
        <dbReference type="ARBA" id="ARBA00023136"/>
    </source>
</evidence>
<evidence type="ECO:0000256" key="3">
    <source>
        <dbReference type="ARBA" id="ARBA00022692"/>
    </source>
</evidence>
<gene>
    <name evidence="7" type="ORF">SAMN02745912_01606</name>
</gene>
<keyword evidence="8" id="KW-1185">Reference proteome</keyword>
<dbReference type="GO" id="GO:0044781">
    <property type="term" value="P:bacterial-type flagellum organization"/>
    <property type="evidence" value="ECO:0007669"/>
    <property type="project" value="InterPro"/>
</dbReference>
<proteinExistence type="predicted"/>
<protein>
    <submittedName>
        <fullName evidence="7">Flagellar biosynthesis protein, FliO</fullName>
    </submittedName>
</protein>
<name>A0A1M6N6Z0_PARC5</name>
<evidence type="ECO:0000256" key="1">
    <source>
        <dbReference type="ARBA" id="ARBA00004236"/>
    </source>
</evidence>
<keyword evidence="7" id="KW-0966">Cell projection</keyword>